<feature type="region of interest" description="Disordered" evidence="1">
    <location>
        <begin position="1"/>
        <end position="24"/>
    </location>
</feature>
<evidence type="ECO:0000313" key="2">
    <source>
        <dbReference type="EMBL" id="KAJ3478095.1"/>
    </source>
</evidence>
<gene>
    <name evidence="2" type="ORF">NLI96_g10000</name>
</gene>
<dbReference type="Proteomes" id="UP001212997">
    <property type="component" value="Unassembled WGS sequence"/>
</dbReference>
<name>A0AAD5YAH4_9APHY</name>
<protein>
    <submittedName>
        <fullName evidence="2">Uncharacterized protein</fullName>
    </submittedName>
</protein>
<proteinExistence type="predicted"/>
<organism evidence="2 3">
    <name type="scientific">Meripilus lineatus</name>
    <dbReference type="NCBI Taxonomy" id="2056292"/>
    <lineage>
        <taxon>Eukaryota</taxon>
        <taxon>Fungi</taxon>
        <taxon>Dikarya</taxon>
        <taxon>Basidiomycota</taxon>
        <taxon>Agaricomycotina</taxon>
        <taxon>Agaricomycetes</taxon>
        <taxon>Polyporales</taxon>
        <taxon>Meripilaceae</taxon>
        <taxon>Meripilus</taxon>
    </lineage>
</organism>
<sequence length="115" mass="13105">MPQSFHNHRNKDIPAYDPTQSDKSSTLFSLSCKLSNFWEHPIVDLTESQFSSHHHSHRLPIDASKRDCQKGRQSVGVRAVLKENVVSILVGPPHAARAGQERVLTGFREERRHQN</sequence>
<dbReference type="AlphaFoldDB" id="A0AAD5YAH4"/>
<evidence type="ECO:0000256" key="1">
    <source>
        <dbReference type="SAM" id="MobiDB-lite"/>
    </source>
</evidence>
<reference evidence="2" key="1">
    <citation type="submission" date="2022-07" db="EMBL/GenBank/DDBJ databases">
        <title>Genome Sequence of Physisporinus lineatus.</title>
        <authorList>
            <person name="Buettner E."/>
        </authorList>
    </citation>
    <scope>NUCLEOTIDE SEQUENCE</scope>
    <source>
        <strain evidence="2">VT162</strain>
    </source>
</reference>
<accession>A0AAD5YAH4</accession>
<keyword evidence="3" id="KW-1185">Reference proteome</keyword>
<evidence type="ECO:0000313" key="3">
    <source>
        <dbReference type="Proteomes" id="UP001212997"/>
    </source>
</evidence>
<dbReference type="EMBL" id="JANAWD010000538">
    <property type="protein sequence ID" value="KAJ3478095.1"/>
    <property type="molecule type" value="Genomic_DNA"/>
</dbReference>
<comment type="caution">
    <text evidence="2">The sequence shown here is derived from an EMBL/GenBank/DDBJ whole genome shotgun (WGS) entry which is preliminary data.</text>
</comment>